<keyword evidence="2" id="KW-1185">Reference proteome</keyword>
<protein>
    <submittedName>
        <fullName evidence="1">44821_t:CDS:1</fullName>
    </submittedName>
</protein>
<gene>
    <name evidence="1" type="ORF">GMARGA_LOCUS23863</name>
</gene>
<comment type="caution">
    <text evidence="1">The sequence shown here is derived from an EMBL/GenBank/DDBJ whole genome shotgun (WGS) entry which is preliminary data.</text>
</comment>
<sequence length="81" mass="9218">MIKDKIDTSDLNYNAISSTHLVGIRETAKEINKLICDNLPTNEYGIDSITSKAIDTLNHNLLNTNNNKHLNFNRYTNLLNE</sequence>
<accession>A0ABN7VXB8</accession>
<proteinExistence type="predicted"/>
<dbReference type="EMBL" id="CAJVQB010024581">
    <property type="protein sequence ID" value="CAG8804465.1"/>
    <property type="molecule type" value="Genomic_DNA"/>
</dbReference>
<reference evidence="1 2" key="1">
    <citation type="submission" date="2021-06" db="EMBL/GenBank/DDBJ databases">
        <authorList>
            <person name="Kallberg Y."/>
            <person name="Tangrot J."/>
            <person name="Rosling A."/>
        </authorList>
    </citation>
    <scope>NUCLEOTIDE SEQUENCE [LARGE SCALE GENOMIC DNA]</scope>
    <source>
        <strain evidence="1 2">120-4 pot B 10/14</strain>
    </source>
</reference>
<dbReference type="Proteomes" id="UP000789901">
    <property type="component" value="Unassembled WGS sequence"/>
</dbReference>
<evidence type="ECO:0000313" key="2">
    <source>
        <dbReference type="Proteomes" id="UP000789901"/>
    </source>
</evidence>
<organism evidence="1 2">
    <name type="scientific">Gigaspora margarita</name>
    <dbReference type="NCBI Taxonomy" id="4874"/>
    <lineage>
        <taxon>Eukaryota</taxon>
        <taxon>Fungi</taxon>
        <taxon>Fungi incertae sedis</taxon>
        <taxon>Mucoromycota</taxon>
        <taxon>Glomeromycotina</taxon>
        <taxon>Glomeromycetes</taxon>
        <taxon>Diversisporales</taxon>
        <taxon>Gigasporaceae</taxon>
        <taxon>Gigaspora</taxon>
    </lineage>
</organism>
<evidence type="ECO:0000313" key="1">
    <source>
        <dbReference type="EMBL" id="CAG8804465.1"/>
    </source>
</evidence>
<name>A0ABN7VXB8_GIGMA</name>
<feature type="non-terminal residue" evidence="1">
    <location>
        <position position="81"/>
    </location>
</feature>